<protein>
    <submittedName>
        <fullName evidence="1">Uncharacterized protein</fullName>
    </submittedName>
</protein>
<dbReference type="SUPFAM" id="SSF57938">
    <property type="entry name" value="DnaJ/Hsp40 cysteine-rich domain"/>
    <property type="match status" value="1"/>
</dbReference>
<proteinExistence type="predicted"/>
<dbReference type="Proteomes" id="UP000199361">
    <property type="component" value="Unassembled WGS sequence"/>
</dbReference>
<dbReference type="AlphaFoldDB" id="A0A1I0H3C4"/>
<evidence type="ECO:0000313" key="1">
    <source>
        <dbReference type="EMBL" id="SET77298.1"/>
    </source>
</evidence>
<dbReference type="OrthoDB" id="3530961at2"/>
<dbReference type="STRING" id="568860.SAMN05421811_10465"/>
<sequence>MSALHSRPAFIAGLHALAELLETRPDVPIPRSTVVHHVVPDAQDANMPTAADATPLIHYRCCTCNGTGLYDDQTCADCHGTGIDNHGA</sequence>
<reference evidence="1 2" key="1">
    <citation type="submission" date="2016-10" db="EMBL/GenBank/DDBJ databases">
        <authorList>
            <person name="de Groot N.N."/>
        </authorList>
    </citation>
    <scope>NUCLEOTIDE SEQUENCE [LARGE SCALE GENOMIC DNA]</scope>
    <source>
        <strain evidence="1 2">CGMCC 4.5598</strain>
    </source>
</reference>
<dbReference type="RefSeq" id="WP_143082247.1">
    <property type="nucleotide sequence ID" value="NZ_FOHX01000004.1"/>
</dbReference>
<keyword evidence="2" id="KW-1185">Reference proteome</keyword>
<accession>A0A1I0H3C4</accession>
<dbReference type="InterPro" id="IPR036410">
    <property type="entry name" value="HSP_DnaJ_Cys-rich_dom_sf"/>
</dbReference>
<name>A0A1I0H3C4_9ACTN</name>
<gene>
    <name evidence="1" type="ORF">SAMN05421811_10465</name>
</gene>
<organism evidence="1 2">
    <name type="scientific">Nonomuraea wenchangensis</name>
    <dbReference type="NCBI Taxonomy" id="568860"/>
    <lineage>
        <taxon>Bacteria</taxon>
        <taxon>Bacillati</taxon>
        <taxon>Actinomycetota</taxon>
        <taxon>Actinomycetes</taxon>
        <taxon>Streptosporangiales</taxon>
        <taxon>Streptosporangiaceae</taxon>
        <taxon>Nonomuraea</taxon>
    </lineage>
</organism>
<evidence type="ECO:0000313" key="2">
    <source>
        <dbReference type="Proteomes" id="UP000199361"/>
    </source>
</evidence>
<dbReference type="EMBL" id="FOHX01000004">
    <property type="protein sequence ID" value="SET77298.1"/>
    <property type="molecule type" value="Genomic_DNA"/>
</dbReference>